<dbReference type="Proteomes" id="UP000004699">
    <property type="component" value="Unassembled WGS sequence"/>
</dbReference>
<organism evidence="1 2">
    <name type="scientific">Luminiphilus syltensis NOR5-1B</name>
    <dbReference type="NCBI Taxonomy" id="565045"/>
    <lineage>
        <taxon>Bacteria</taxon>
        <taxon>Pseudomonadati</taxon>
        <taxon>Pseudomonadota</taxon>
        <taxon>Gammaproteobacteria</taxon>
        <taxon>Cellvibrionales</taxon>
        <taxon>Halieaceae</taxon>
        <taxon>Luminiphilus</taxon>
    </lineage>
</organism>
<evidence type="ECO:0008006" key="3">
    <source>
        <dbReference type="Google" id="ProtNLM"/>
    </source>
</evidence>
<dbReference type="Pfam" id="PF11017">
    <property type="entry name" value="DUF2855"/>
    <property type="match status" value="1"/>
</dbReference>
<protein>
    <recommendedName>
        <fullName evidence="3">DUF2855 domain-containing protein</fullName>
    </recommendedName>
</protein>
<dbReference type="HOGENOM" id="CLU_037224_1_0_6"/>
<dbReference type="AlphaFoldDB" id="B8KWQ9"/>
<evidence type="ECO:0000313" key="1">
    <source>
        <dbReference type="EMBL" id="EED34111.1"/>
    </source>
</evidence>
<accession>B8KWQ9</accession>
<dbReference type="OrthoDB" id="8953110at2"/>
<proteinExistence type="predicted"/>
<dbReference type="STRING" id="565045.NOR51B_48"/>
<dbReference type="eggNOG" id="COG2130">
    <property type="taxonomic scope" value="Bacteria"/>
</dbReference>
<name>B8KWQ9_9GAMM</name>
<dbReference type="RefSeq" id="WP_009018859.1">
    <property type="nucleotide sequence ID" value="NZ_DS999411.1"/>
</dbReference>
<dbReference type="InterPro" id="IPR021276">
    <property type="entry name" value="DUF2855"/>
</dbReference>
<dbReference type="EMBL" id="DS999411">
    <property type="protein sequence ID" value="EED34111.1"/>
    <property type="molecule type" value="Genomic_DNA"/>
</dbReference>
<sequence length="365" mass="40696">MYEFQASKQDIRKTRLVDVPLDSAGPLEPGQILIDIERFALTANNVTYGRIGEQLGYWNFFPPTQEADRGEWGLIPTWGFARVKASRHDQIATGTRLYGFLPMADQWMMTPGDIDARQIIDITPHRVSLPPVYNRYLRLDGAADEQRDGLAALLNPLYGTSFCLCDALQQADFHGAEQVILLSASSKTAIGLAWGLSQANTGRQPRVVGLTADKHRPFVESLNLYDQVLSYDNIGDLDNNINTVIIDMSGNGRLLGELHRVLNDHMRWSHQVGLTHWPDDTPTAEGLIEDRTGMFFAPGHIEQRIGELGADVWQQRVQAFMEDGLAHASRWLDVQTHNGIEHIAHVYQSLIEGGAPPDRGQVIAP</sequence>
<gene>
    <name evidence="1" type="ORF">NOR51B_48</name>
</gene>
<keyword evidence="2" id="KW-1185">Reference proteome</keyword>
<evidence type="ECO:0000313" key="2">
    <source>
        <dbReference type="Proteomes" id="UP000004699"/>
    </source>
</evidence>
<reference evidence="2" key="1">
    <citation type="journal article" date="2013" name="BMC Microbiol.">
        <title>Taxonomy and evolution of bacteriochlorophyll a-containing members of the OM60/NOR5 clade of marine gammaproteobacteria: description of Luminiphilus syltensis gen. nov., sp. nov., reclassification of Haliea rubra as Pseudohaliea rubra gen. nov., comb. nov., and emendation of Chromatocurvus halotolerans.</title>
        <authorList>
            <person name="Spring S."/>
            <person name="Riedel T."/>
            <person name="Sproer C."/>
            <person name="Yan S."/>
            <person name="Harder J."/>
            <person name="Fuchs B.M."/>
        </authorList>
    </citation>
    <scope>NUCLEOTIDE SEQUENCE [LARGE SCALE GENOMIC DNA]</scope>
    <source>
        <strain evidence="2">NOR51-B</strain>
    </source>
</reference>